<dbReference type="InterPro" id="IPR001841">
    <property type="entry name" value="Znf_RING"/>
</dbReference>
<dbReference type="PROSITE" id="PS51873">
    <property type="entry name" value="TRIAD"/>
    <property type="match status" value="1"/>
</dbReference>
<comment type="catalytic activity">
    <reaction evidence="1">
        <text>[E2 ubiquitin-conjugating enzyme]-S-ubiquitinyl-L-cysteine + [acceptor protein]-L-lysine = [E2 ubiquitin-conjugating enzyme]-L-cysteine + [acceptor protein]-N(6)-ubiquitinyl-L-lysine.</text>
        <dbReference type="EC" id="2.3.2.31"/>
    </reaction>
</comment>
<feature type="domain" description="RING-type" evidence="11">
    <location>
        <begin position="856"/>
        <end position="910"/>
    </location>
</feature>
<dbReference type="InterPro" id="IPR044066">
    <property type="entry name" value="TRIAD_supradom"/>
</dbReference>
<dbReference type="Pfam" id="PF22605">
    <property type="entry name" value="IBR_2"/>
    <property type="match status" value="1"/>
</dbReference>
<evidence type="ECO:0000313" key="14">
    <source>
        <dbReference type="Proteomes" id="UP001201980"/>
    </source>
</evidence>
<organism evidence="13 14">
    <name type="scientific">Zalerion maritima</name>
    <dbReference type="NCBI Taxonomy" id="339359"/>
    <lineage>
        <taxon>Eukaryota</taxon>
        <taxon>Fungi</taxon>
        <taxon>Dikarya</taxon>
        <taxon>Ascomycota</taxon>
        <taxon>Pezizomycotina</taxon>
        <taxon>Sordariomycetes</taxon>
        <taxon>Lulworthiomycetidae</taxon>
        <taxon>Lulworthiales</taxon>
        <taxon>Lulworthiaceae</taxon>
        <taxon>Zalerion</taxon>
    </lineage>
</organism>
<dbReference type="Proteomes" id="UP001201980">
    <property type="component" value="Unassembled WGS sequence"/>
</dbReference>
<keyword evidence="9" id="KW-0862">Zinc</keyword>
<keyword evidence="8" id="KW-0833">Ubl conjugation pathway</keyword>
<keyword evidence="7 10" id="KW-0863">Zinc-finger</keyword>
<dbReference type="InterPro" id="IPR036465">
    <property type="entry name" value="vWFA_dom_sf"/>
</dbReference>
<evidence type="ECO:0000313" key="13">
    <source>
        <dbReference type="EMBL" id="KAJ2892806.1"/>
    </source>
</evidence>
<reference evidence="13" key="1">
    <citation type="submission" date="2022-07" db="EMBL/GenBank/DDBJ databases">
        <title>Draft genome sequence of Zalerion maritima ATCC 34329, a (micro)plastics degrading marine fungus.</title>
        <authorList>
            <person name="Paco A."/>
            <person name="Goncalves M.F.M."/>
            <person name="Rocha-Santos T.A.P."/>
            <person name="Alves A."/>
        </authorList>
    </citation>
    <scope>NUCLEOTIDE SEQUENCE</scope>
    <source>
        <strain evidence="13">ATCC 34329</strain>
    </source>
</reference>
<dbReference type="SUPFAM" id="SSF53300">
    <property type="entry name" value="vWA-like"/>
    <property type="match status" value="1"/>
</dbReference>
<evidence type="ECO:0000256" key="3">
    <source>
        <dbReference type="ARBA" id="ARBA00012251"/>
    </source>
</evidence>
<proteinExistence type="predicted"/>
<dbReference type="AlphaFoldDB" id="A0AAD5WN76"/>
<comment type="pathway">
    <text evidence="2">Protein modification; protein ubiquitination.</text>
</comment>
<dbReference type="Gene3D" id="3.40.50.410">
    <property type="entry name" value="von Willebrand factor, type A domain"/>
    <property type="match status" value="1"/>
</dbReference>
<comment type="caution">
    <text evidence="13">The sequence shown here is derived from an EMBL/GenBank/DDBJ whole genome shotgun (WGS) entry which is preliminary data.</text>
</comment>
<evidence type="ECO:0000259" key="11">
    <source>
        <dbReference type="PROSITE" id="PS50089"/>
    </source>
</evidence>
<keyword evidence="5" id="KW-0479">Metal-binding</keyword>
<sequence>MDVKGDSEAPQGYDLLIVTDATASMGSYLRALNESLPEIIRISQITACFDNIGVIAYRDYCGGKLLEWSGWYGEKGTTTQESLLEFCSRLRASHGGDWPEATKTGLHKAHEVMNQRTIVVLYSDAPPHMPATGGNNRDKEIEKLKGTHFTDWVSASAAMAKRSRVYALIQSPLADTLSPYMYLCHKTGGACFELKNDVGPAKISELTISLLLSWMGIAPKTSGQPATGSTVAVTATNEKFYVAKVKEYKDTSFEVKKEGGAHAEKYWVHVDTPEQVKKTKANITERWTTLDGLRDVVRVRKESMQDFSTRYKSDEKYRSLVVGALQDIIDNDVKAMTVNPIFGTLWRTVCSDRLNEARDGLISSFGLRVDKIDDPDTKQRMKNWLEESYDYKGEILAMLSAVDEEEKYPCVFLDPTLDFGEGENNIRNFTREELLEIGRSCDYRVLRRLGKVLTRLTYVNSAGDLPAHVKEISDDQCPKLPLALAQGKHNCKFWKVLLHLILEGTMITPRPAALLAALSLKMGIAPLRETAEAEMLRYKNKWNTLDIPETWNTSCLSLILDADADHRERSEGAKEGLIKDDEKVLFQTLVDYKMLEHNLETTLTARIGWHPEKIRAAIGPLSVCKKCKHPRSVTIMAENGVCGLCVDPSCPCGACASFENPEECLNANVSEKEGTWVECFDTGCRAQYVVYNHEKLNVRAKCFYCRHGAIYKEEERVPAPTVECTKCLSRMIWPKMYRPNDLDVRTWKCPPCDANRVTIIDYETTAKKLAVENGNGWLLKNEDNKIEKPLAGGSLFKTLAAAGVEDFARKVNILPGKDKPEELRFTIRGKCVRNNEGIISTLDSWVRRRKAEQGTCNLCFSDTSKKGLRSACGRKSCGQDICEDCRTGWFGINKPGNIINTAALSCPFCRRLPAPKVVRRYGIHALPGLKDAVARSGEFIFAWCASCGYAKEFMERVCARGAPQDVGAWECGECIESKGKMKKGGYRECPGCKTMTQKLEGCDHITCPVDGCGKHWCWNCGFSANESSSIYGHMEEEHGGLYGVDTEDEYYGSE</sequence>
<evidence type="ECO:0000256" key="1">
    <source>
        <dbReference type="ARBA" id="ARBA00001798"/>
    </source>
</evidence>
<dbReference type="EC" id="2.3.2.31" evidence="3"/>
<keyword evidence="14" id="KW-1185">Reference proteome</keyword>
<dbReference type="PROSITE" id="PS50089">
    <property type="entry name" value="ZF_RING_2"/>
    <property type="match status" value="1"/>
</dbReference>
<dbReference type="GO" id="GO:0008270">
    <property type="term" value="F:zinc ion binding"/>
    <property type="evidence" value="ECO:0007669"/>
    <property type="project" value="UniProtKB-KW"/>
</dbReference>
<dbReference type="SUPFAM" id="SSF57850">
    <property type="entry name" value="RING/U-box"/>
    <property type="match status" value="1"/>
</dbReference>
<evidence type="ECO:0000259" key="12">
    <source>
        <dbReference type="PROSITE" id="PS51873"/>
    </source>
</evidence>
<evidence type="ECO:0000256" key="5">
    <source>
        <dbReference type="ARBA" id="ARBA00022723"/>
    </source>
</evidence>
<evidence type="ECO:0000256" key="6">
    <source>
        <dbReference type="ARBA" id="ARBA00022737"/>
    </source>
</evidence>
<name>A0AAD5WN76_9PEZI</name>
<dbReference type="GO" id="GO:0061630">
    <property type="term" value="F:ubiquitin protein ligase activity"/>
    <property type="evidence" value="ECO:0007669"/>
    <property type="project" value="UniProtKB-EC"/>
</dbReference>
<protein>
    <recommendedName>
        <fullName evidence="3">RBR-type E3 ubiquitin transferase</fullName>
        <ecNumber evidence="3">2.3.2.31</ecNumber>
    </recommendedName>
</protein>
<accession>A0AAD5WN76</accession>
<evidence type="ECO:0000256" key="4">
    <source>
        <dbReference type="ARBA" id="ARBA00022679"/>
    </source>
</evidence>
<keyword evidence="4" id="KW-0808">Transferase</keyword>
<evidence type="ECO:0000256" key="8">
    <source>
        <dbReference type="ARBA" id="ARBA00022786"/>
    </source>
</evidence>
<dbReference type="EMBL" id="JAKWBI020000719">
    <property type="protein sequence ID" value="KAJ2892806.1"/>
    <property type="molecule type" value="Genomic_DNA"/>
</dbReference>
<evidence type="ECO:0000256" key="7">
    <source>
        <dbReference type="ARBA" id="ARBA00022771"/>
    </source>
</evidence>
<dbReference type="Gene3D" id="1.20.120.1750">
    <property type="match status" value="1"/>
</dbReference>
<evidence type="ECO:0000256" key="10">
    <source>
        <dbReference type="PROSITE-ProRule" id="PRU00175"/>
    </source>
</evidence>
<evidence type="ECO:0000256" key="2">
    <source>
        <dbReference type="ARBA" id="ARBA00004906"/>
    </source>
</evidence>
<feature type="domain" description="RING-type" evidence="12">
    <location>
        <begin position="852"/>
        <end position="1044"/>
    </location>
</feature>
<keyword evidence="6" id="KW-0677">Repeat</keyword>
<gene>
    <name evidence="13" type="ORF">MKZ38_009333</name>
</gene>
<evidence type="ECO:0000256" key="9">
    <source>
        <dbReference type="ARBA" id="ARBA00022833"/>
    </source>
</evidence>
<dbReference type="InterPro" id="IPR054694">
    <property type="entry name" value="Parkin-like_IBR"/>
</dbReference>